<dbReference type="EMBL" id="JH650984">
    <property type="protein sequence ID" value="EXA33808.1"/>
    <property type="molecule type" value="Genomic_DNA"/>
</dbReference>
<gene>
    <name evidence="1" type="ORF">FOVG_15108</name>
</gene>
<reference evidence="1" key="2">
    <citation type="submission" date="2012-05" db="EMBL/GenBank/DDBJ databases">
        <title>Annotation of the Genome Sequence of Fusarium oxysporum HDV247.</title>
        <authorList>
            <consortium name="The Broad Institute Genomics Platform"/>
            <person name="Ma L.-J."/>
            <person name="Corby-Kistler H."/>
            <person name="Broz K."/>
            <person name="Gale L.R."/>
            <person name="Jonkers W."/>
            <person name="O'Donnell K."/>
            <person name="Ploetz R."/>
            <person name="Steinberg C."/>
            <person name="Schwartz D.C."/>
            <person name="VanEtten H."/>
            <person name="Zhou S."/>
            <person name="Young S.K."/>
            <person name="Zeng Q."/>
            <person name="Gargeya S."/>
            <person name="Fitzgerald M."/>
            <person name="Abouelleil A."/>
            <person name="Alvarado L."/>
            <person name="Chapman S.B."/>
            <person name="Gainer-Dewar J."/>
            <person name="Goldberg J."/>
            <person name="Griggs A."/>
            <person name="Gujja S."/>
            <person name="Hansen M."/>
            <person name="Howarth C."/>
            <person name="Imamovic A."/>
            <person name="Ireland A."/>
            <person name="Larimer J."/>
            <person name="McCowan C."/>
            <person name="Murphy C."/>
            <person name="Pearson M."/>
            <person name="Poon T.W."/>
            <person name="Priest M."/>
            <person name="Roberts A."/>
            <person name="Saif S."/>
            <person name="Shea T."/>
            <person name="Sykes S."/>
            <person name="Wortman J."/>
            <person name="Nusbaum C."/>
            <person name="Birren B."/>
        </authorList>
    </citation>
    <scope>NUCLEOTIDE SEQUENCE</scope>
    <source>
        <strain evidence="1">HDV247</strain>
    </source>
</reference>
<dbReference type="Proteomes" id="UP000030751">
    <property type="component" value="Unassembled WGS sequence"/>
</dbReference>
<proteinExistence type="predicted"/>
<protein>
    <submittedName>
        <fullName evidence="1">Uncharacterized protein</fullName>
    </submittedName>
</protein>
<reference evidence="1" key="1">
    <citation type="submission" date="2011-10" db="EMBL/GenBank/DDBJ databases">
        <title>The Genome Sequence of Fusarium oxysporum HDV247.</title>
        <authorList>
            <consortium name="The Broad Institute Genome Sequencing Platform"/>
            <person name="Ma L.-J."/>
            <person name="Gale L.R."/>
            <person name="Schwartz D.C."/>
            <person name="Zhou S."/>
            <person name="Corby-Kistler H."/>
            <person name="Young S.K."/>
            <person name="Zeng Q."/>
            <person name="Gargeya S."/>
            <person name="Fitzgerald M."/>
            <person name="Haas B."/>
            <person name="Abouelleil A."/>
            <person name="Alvarado L."/>
            <person name="Arachchi H.M."/>
            <person name="Berlin A."/>
            <person name="Brown A."/>
            <person name="Chapman S.B."/>
            <person name="Chen Z."/>
            <person name="Dunbar C."/>
            <person name="Freedman E."/>
            <person name="Gearin G."/>
            <person name="Goldberg J."/>
            <person name="Griggs A."/>
            <person name="Gujja S."/>
            <person name="Heiman D."/>
            <person name="Howarth C."/>
            <person name="Larson L."/>
            <person name="Lui A."/>
            <person name="MacDonald P.J.P."/>
            <person name="Montmayeur A."/>
            <person name="Murphy C."/>
            <person name="Neiman D."/>
            <person name="Pearson M."/>
            <person name="Priest M."/>
            <person name="Roberts A."/>
            <person name="Saif S."/>
            <person name="Shea T."/>
            <person name="Shenoy N."/>
            <person name="Sisk P."/>
            <person name="Stolte C."/>
            <person name="Sykes S."/>
            <person name="Wortman J."/>
            <person name="Nusbaum C."/>
            <person name="Birren B."/>
        </authorList>
    </citation>
    <scope>NUCLEOTIDE SEQUENCE [LARGE SCALE GENOMIC DNA]</scope>
    <source>
        <strain evidence="1">HDV247</strain>
    </source>
</reference>
<organism evidence="1">
    <name type="scientific">Fusarium oxysporum f. sp. pisi HDV247</name>
    <dbReference type="NCBI Taxonomy" id="1080344"/>
    <lineage>
        <taxon>Eukaryota</taxon>
        <taxon>Fungi</taxon>
        <taxon>Dikarya</taxon>
        <taxon>Ascomycota</taxon>
        <taxon>Pezizomycotina</taxon>
        <taxon>Sordariomycetes</taxon>
        <taxon>Hypocreomycetidae</taxon>
        <taxon>Hypocreales</taxon>
        <taxon>Nectriaceae</taxon>
        <taxon>Fusarium</taxon>
        <taxon>Fusarium oxysporum species complex</taxon>
    </lineage>
</organism>
<name>W9NM27_FUSOX</name>
<accession>W9NM27</accession>
<dbReference type="AlphaFoldDB" id="W9NM27"/>
<evidence type="ECO:0000313" key="1">
    <source>
        <dbReference type="EMBL" id="EXA33808.1"/>
    </source>
</evidence>
<dbReference type="HOGENOM" id="CLU_3379581_0_0_1"/>
<sequence>MRDIEKSRYGDEVGPVKLPVPARLTAPLVCQVDKVI</sequence>